<evidence type="ECO:0000313" key="3">
    <source>
        <dbReference type="Proteomes" id="UP000238095"/>
    </source>
</evidence>
<evidence type="ECO:0000256" key="1">
    <source>
        <dbReference type="SAM" id="MobiDB-lite"/>
    </source>
</evidence>
<dbReference type="Proteomes" id="UP000238095">
    <property type="component" value="Chromosome 1"/>
</dbReference>
<gene>
    <name evidence="2" type="ORF">CFBP3840_02964</name>
</gene>
<reference evidence="2 3" key="1">
    <citation type="submission" date="2017-11" db="EMBL/GenBank/DDBJ databases">
        <authorList>
            <person name="Han C.G."/>
        </authorList>
    </citation>
    <scope>NUCLEOTIDE SEQUENCE [LARGE SCALE GENOMIC DNA]</scope>
    <source>
        <strain evidence="2">CFBP3840</strain>
    </source>
</reference>
<name>A0A2K4WVR6_PSESX</name>
<accession>A0A2K4WVR6</accession>
<feature type="compositionally biased region" description="Basic and acidic residues" evidence="1">
    <location>
        <begin position="1"/>
        <end position="11"/>
    </location>
</feature>
<evidence type="ECO:0000313" key="2">
    <source>
        <dbReference type="EMBL" id="SOS40007.1"/>
    </source>
</evidence>
<proteinExistence type="predicted"/>
<dbReference type="EMBL" id="LT963409">
    <property type="protein sequence ID" value="SOS40007.1"/>
    <property type="molecule type" value="Genomic_DNA"/>
</dbReference>
<feature type="compositionally biased region" description="Basic and acidic residues" evidence="1">
    <location>
        <begin position="31"/>
        <end position="42"/>
    </location>
</feature>
<sequence>MNSKIQARDTDDWGEAPYNSKPKGKNKRNSHNRDTKRQHEEPDNGTDIC</sequence>
<protein>
    <submittedName>
        <fullName evidence="2">Uncharacterized protein</fullName>
    </submittedName>
</protein>
<organism evidence="2 3">
    <name type="scientific">Pseudomonas syringae</name>
    <dbReference type="NCBI Taxonomy" id="317"/>
    <lineage>
        <taxon>Bacteria</taxon>
        <taxon>Pseudomonadati</taxon>
        <taxon>Pseudomonadota</taxon>
        <taxon>Gammaproteobacteria</taxon>
        <taxon>Pseudomonadales</taxon>
        <taxon>Pseudomonadaceae</taxon>
        <taxon>Pseudomonas</taxon>
    </lineage>
</organism>
<feature type="region of interest" description="Disordered" evidence="1">
    <location>
        <begin position="1"/>
        <end position="49"/>
    </location>
</feature>
<dbReference type="AlphaFoldDB" id="A0A2K4WVR6"/>